<name>A0ABV2PJQ3_9BACI</name>
<dbReference type="RefSeq" id="WP_354471869.1">
    <property type="nucleotide sequence ID" value="NZ_JBEPSB010000009.1"/>
</dbReference>
<protein>
    <submittedName>
        <fullName evidence="1">Uncharacterized protein</fullName>
    </submittedName>
</protein>
<gene>
    <name evidence="1" type="ORF">ABIA69_002303</name>
</gene>
<reference evidence="1 2" key="1">
    <citation type="submission" date="2024-06" db="EMBL/GenBank/DDBJ databases">
        <title>Sorghum-associated microbial communities from plants grown in Nebraska, USA.</title>
        <authorList>
            <person name="Schachtman D."/>
        </authorList>
    </citation>
    <scope>NUCLEOTIDE SEQUENCE [LARGE SCALE GENOMIC DNA]</scope>
    <source>
        <strain evidence="1 2">736</strain>
    </source>
</reference>
<proteinExistence type="predicted"/>
<accession>A0ABV2PJQ3</accession>
<evidence type="ECO:0000313" key="2">
    <source>
        <dbReference type="Proteomes" id="UP001549363"/>
    </source>
</evidence>
<comment type="caution">
    <text evidence="1">The sequence shown here is derived from an EMBL/GenBank/DDBJ whole genome shotgun (WGS) entry which is preliminary data.</text>
</comment>
<sequence>MATQATLTEATRFFNEHFPEGSAYDSRYSQVSTIRSGSNGQDVNLRFQRLGNQLQFLASLHDKLPSSSSIKESVKTAILATFTSIEELKNSAGQSLLLSNANLGGSPAGGIVLAGLVITRTGVYHDLDQTNRNRIAFATDSLANQIASWMDSSSNPSYNALEDSIGCWRNQRFANFAVNGPILHVGGLGLYLDLIATYSSASQFPKYQTLYKYGTYVMDKWATLDASQTKASLAIGGLLTINSGRKFFPSSGYNAYVGMGLAWLAHGMMYTGNLGIIPDARLICDAKKINNFYQDVFHAQSNMKAYEISEPADFTGEKLKEDTILAVVELGYSRTEIDQLLTSHLDSSTGYLYTLAWNGDAAFLTALDKAVRTAGETVFLDSEATDGSSIIIAYSRTGEAAAHRAMAGFAGMLQRGILTVSDGI</sequence>
<dbReference type="EMBL" id="JBEPSB010000009">
    <property type="protein sequence ID" value="MET4561158.1"/>
    <property type="molecule type" value="Genomic_DNA"/>
</dbReference>
<organism evidence="1 2">
    <name type="scientific">Lysinibacillus parviboronicapiens</name>
    <dbReference type="NCBI Taxonomy" id="436516"/>
    <lineage>
        <taxon>Bacteria</taxon>
        <taxon>Bacillati</taxon>
        <taxon>Bacillota</taxon>
        <taxon>Bacilli</taxon>
        <taxon>Bacillales</taxon>
        <taxon>Bacillaceae</taxon>
        <taxon>Lysinibacillus</taxon>
    </lineage>
</organism>
<evidence type="ECO:0000313" key="1">
    <source>
        <dbReference type="EMBL" id="MET4561158.1"/>
    </source>
</evidence>
<keyword evidence="2" id="KW-1185">Reference proteome</keyword>
<dbReference type="Proteomes" id="UP001549363">
    <property type="component" value="Unassembled WGS sequence"/>
</dbReference>